<keyword evidence="5" id="KW-0946">Virion</keyword>
<dbReference type="SUPFAM" id="SSF88645">
    <property type="entry name" value="ssDNA viruses"/>
    <property type="match status" value="1"/>
</dbReference>
<dbReference type="EMBL" id="MZ089804">
    <property type="protein sequence ID" value="QXN75272.1"/>
    <property type="molecule type" value="Genomic_DNA"/>
</dbReference>
<reference evidence="6" key="1">
    <citation type="submission" date="2021-04" db="EMBL/GenBank/DDBJ databases">
        <title>Genomes of microviruses identified in yellow-bellied marmot fecal samples.</title>
        <authorList>
            <person name="Varsani A."/>
            <person name="Kraberger S."/>
            <person name="Chatterjee A."/>
            <person name="Richet C."/>
            <person name="Fontenele R.S."/>
            <person name="Schmidlin K."/>
            <person name="Blumstein D.T."/>
        </authorList>
    </citation>
    <scope>NUCLEOTIDE SEQUENCE</scope>
    <source>
        <strain evidence="6">Mar58</strain>
    </source>
</reference>
<organism evidence="6">
    <name type="scientific">Microvirus mar58</name>
    <dbReference type="NCBI Taxonomy" id="2851194"/>
    <lineage>
        <taxon>Viruses</taxon>
        <taxon>Monodnaviria</taxon>
        <taxon>Sangervirae</taxon>
        <taxon>Phixviricota</taxon>
        <taxon>Malgrandaviricetes</taxon>
        <taxon>Petitvirales</taxon>
        <taxon>Microviridae</taxon>
    </lineage>
</organism>
<evidence type="ECO:0000256" key="1">
    <source>
        <dbReference type="ARBA" id="ARBA00004328"/>
    </source>
</evidence>
<keyword evidence="4" id="KW-0167">Capsid protein</keyword>
<protein>
    <submittedName>
        <fullName evidence="6">Major capsid protein</fullName>
    </submittedName>
</protein>
<dbReference type="InterPro" id="IPR037002">
    <property type="entry name" value="Microviridae_protein_F_sf"/>
</dbReference>
<sequence length="615" mass="69071">MANLLFSKPKHQPNKSRSGYDVSSRAIFTASPGMLLPTYYDFANPGESYKLNSASFIRTEPLESAAFVRIKAHVDWFFVPVTQLYSLWNEFYNMTDDVMSSIFSVSSVKSTLPEINHANLPLASSPSTSYDSRMSYFVQNYSGSSVYVLKVDEFGVPLAWNARRLFDMLFGIQNLENPNMNWYALPLLAYHKCFHSHYRNTDYTRNDPTSYNVDKFYSVADSDPDHFAKLLKIHYRKWRPDLCNALQPAPTFGNGFASFLPNSILKESSNFPFPELTDYFPERSGEANIAASGTQINFSDSSFEYPIIVPSLRNIDGNGAFSAGDIRAMFALDKLLRVTASTGSHYDEQTLAHFGYKMPQGISDEAYYLGEQITDININEVVATATTGAKGDEGQDVAGATIGDIAGKGFGSSQRSKDISFTCPSHGFIMAIFSIEPIADYRAEGDITQYYKTSFDFYHEEFDNIGMQPFMYWGSQYTGSSLPGWQYRYINHKTKVDVAFESIYSTNKASWSASRPGASMLSVGLNSRFYIYPQYLNGVFLQSVPTYRTPPVVAPGPEDDEYYAVFTDTDTGGFAQGYGRMVDPNKIYSYDNFICVVDHKAYKTSIMSPRSLPNM</sequence>
<accession>A0A8F5MJ62</accession>
<dbReference type="Pfam" id="PF02305">
    <property type="entry name" value="Phage_F"/>
    <property type="match status" value="1"/>
</dbReference>
<dbReference type="Gene3D" id="2.60.169.10">
    <property type="entry name" value="Microviridae F protein"/>
    <property type="match status" value="1"/>
</dbReference>
<name>A0A8F5MJ62_9VIRU</name>
<proteinExistence type="inferred from homology"/>
<dbReference type="InterPro" id="IPR016184">
    <property type="entry name" value="Capsid/spike_ssDNA_virus"/>
</dbReference>
<evidence type="ECO:0000313" key="6">
    <source>
        <dbReference type="EMBL" id="QXN75272.1"/>
    </source>
</evidence>
<dbReference type="GO" id="GO:0005198">
    <property type="term" value="F:structural molecule activity"/>
    <property type="evidence" value="ECO:0007669"/>
    <property type="project" value="InterPro"/>
</dbReference>
<evidence type="ECO:0000256" key="3">
    <source>
        <dbReference type="ARBA" id="ARBA00022431"/>
    </source>
</evidence>
<evidence type="ECO:0000256" key="5">
    <source>
        <dbReference type="ARBA" id="ARBA00022844"/>
    </source>
</evidence>
<dbReference type="InterPro" id="IPR003514">
    <property type="entry name" value="Microviridae_protein_F"/>
</dbReference>
<evidence type="ECO:0000256" key="4">
    <source>
        <dbReference type="ARBA" id="ARBA00022561"/>
    </source>
</evidence>
<comment type="subcellular location">
    <subcellularLocation>
        <location evidence="1">Virion</location>
    </subcellularLocation>
</comment>
<dbReference type="GO" id="GO:0039615">
    <property type="term" value="C:T=1 icosahedral viral capsid"/>
    <property type="evidence" value="ECO:0007669"/>
    <property type="project" value="UniProtKB-KW"/>
</dbReference>
<keyword evidence="3" id="KW-1140">T=1 icosahedral capsid protein</keyword>
<evidence type="ECO:0000256" key="2">
    <source>
        <dbReference type="ARBA" id="ARBA00009963"/>
    </source>
</evidence>
<comment type="similarity">
    <text evidence="2">Belongs to the microviridae F protein family.</text>
</comment>